<evidence type="ECO:0000256" key="1">
    <source>
        <dbReference type="ARBA" id="ARBA00022475"/>
    </source>
</evidence>
<evidence type="ECO:0000256" key="7">
    <source>
        <dbReference type="HAMAP-Rule" id="MF_01153"/>
    </source>
</evidence>
<reference evidence="10 11" key="1">
    <citation type="submission" date="2020-12" db="EMBL/GenBank/DDBJ databases">
        <authorList>
            <person name="Shan Y."/>
        </authorList>
    </citation>
    <scope>NUCLEOTIDE SEQUENCE [LARGE SCALE GENOMIC DNA]</scope>
    <source>
        <strain evidence="11">csc3.9</strain>
    </source>
</reference>
<dbReference type="RefSeq" id="WP_198569800.1">
    <property type="nucleotide sequence ID" value="NZ_CP066167.1"/>
</dbReference>
<protein>
    <recommendedName>
        <fullName evidence="7">Co-chaperone protein DjlA</fullName>
    </recommendedName>
</protein>
<evidence type="ECO:0000256" key="8">
    <source>
        <dbReference type="SAM" id="Phobius"/>
    </source>
</evidence>
<name>A0A7T4UQ19_9GAMM</name>
<keyword evidence="5 7" id="KW-0472">Membrane</keyword>
<dbReference type="PRINTS" id="PR00625">
    <property type="entry name" value="JDOMAIN"/>
</dbReference>
<dbReference type="InterPro" id="IPR050817">
    <property type="entry name" value="DjlA_DnaK_co-chaperone"/>
</dbReference>
<keyword evidence="2 7" id="KW-0997">Cell inner membrane</keyword>
<dbReference type="Proteomes" id="UP000596063">
    <property type="component" value="Chromosome"/>
</dbReference>
<dbReference type="GO" id="GO:0005886">
    <property type="term" value="C:plasma membrane"/>
    <property type="evidence" value="ECO:0007669"/>
    <property type="project" value="UniProtKB-SubCell"/>
</dbReference>
<dbReference type="Gene3D" id="1.10.3680.10">
    <property type="entry name" value="TerB-like"/>
    <property type="match status" value="1"/>
</dbReference>
<dbReference type="CDD" id="cd07316">
    <property type="entry name" value="terB_like_DjlA"/>
    <property type="match status" value="1"/>
</dbReference>
<dbReference type="InterPro" id="IPR029024">
    <property type="entry name" value="TerB-like"/>
</dbReference>
<dbReference type="KEGG" id="snan:I6N98_00040"/>
<dbReference type="InterPro" id="IPR023749">
    <property type="entry name" value="DjlA"/>
</dbReference>
<dbReference type="CDD" id="cd06257">
    <property type="entry name" value="DnaJ"/>
    <property type="match status" value="1"/>
</dbReference>
<keyword evidence="1 7" id="KW-1003">Cell membrane</keyword>
<evidence type="ECO:0000313" key="10">
    <source>
        <dbReference type="EMBL" id="QQD18303.1"/>
    </source>
</evidence>
<evidence type="ECO:0000256" key="4">
    <source>
        <dbReference type="ARBA" id="ARBA00022989"/>
    </source>
</evidence>
<dbReference type="SUPFAM" id="SSF46565">
    <property type="entry name" value="Chaperone J-domain"/>
    <property type="match status" value="1"/>
</dbReference>
<feature type="transmembrane region" description="Helical" evidence="8">
    <location>
        <begin position="6"/>
        <end position="29"/>
    </location>
</feature>
<evidence type="ECO:0000256" key="2">
    <source>
        <dbReference type="ARBA" id="ARBA00022519"/>
    </source>
</evidence>
<comment type="subunit">
    <text evidence="7">Homodimer.</text>
</comment>
<dbReference type="NCBIfam" id="NF006948">
    <property type="entry name" value="PRK09430.1"/>
    <property type="match status" value="1"/>
</dbReference>
<feature type="domain" description="J" evidence="9">
    <location>
        <begin position="202"/>
        <end position="268"/>
    </location>
</feature>
<dbReference type="InterPro" id="IPR007791">
    <property type="entry name" value="DjlA_N"/>
</dbReference>
<dbReference type="PROSITE" id="PS50076">
    <property type="entry name" value="DNAJ_2"/>
    <property type="match status" value="1"/>
</dbReference>
<comment type="subcellular location">
    <subcellularLocation>
        <location evidence="7">Cell inner membrane</location>
        <topology evidence="7">Single-pass type III membrane protein</topology>
    </subcellularLocation>
</comment>
<dbReference type="AlphaFoldDB" id="A0A7T4UQ19"/>
<sequence>MGKLIGAVLGFMVGGPLLALLGLAIGHIFDRGLGQAMRFNYGAEQETLQRSFFDTTFRVMGHVAKADGRVSESEIAQAEAIMTELGLTPERRRDAIARFKEGSAADFQLEPEIASFLRHGGRRLLMRKMLIEALLAMALADGRIDPAERDILSRVAQHLGVRAADFDRLMRMAGAQRQFHGYQQGGQYTGGAAPDSGARLAQAYGVLGVEATASDAEIKKAYRKLMSENHPDKLAAKGLPDEMMKLATEKAQDIQAAYALIKEHRKES</sequence>
<dbReference type="InterPro" id="IPR001623">
    <property type="entry name" value="DnaJ_domain"/>
</dbReference>
<dbReference type="InterPro" id="IPR036869">
    <property type="entry name" value="J_dom_sf"/>
</dbReference>
<dbReference type="Pfam" id="PF00226">
    <property type="entry name" value="DnaJ"/>
    <property type="match status" value="1"/>
</dbReference>
<dbReference type="PANTHER" id="PTHR24074">
    <property type="entry name" value="CO-CHAPERONE PROTEIN DJLA"/>
    <property type="match status" value="1"/>
</dbReference>
<evidence type="ECO:0000313" key="11">
    <source>
        <dbReference type="Proteomes" id="UP000596063"/>
    </source>
</evidence>
<accession>A0A7T4UQ19</accession>
<proteinExistence type="inferred from homology"/>
<dbReference type="SUPFAM" id="SSF158682">
    <property type="entry name" value="TerB-like"/>
    <property type="match status" value="1"/>
</dbReference>
<keyword evidence="3 7" id="KW-0812">Transmembrane</keyword>
<comment type="domain">
    <text evidence="7">The transmembrane domain is a dimerization domain.</text>
</comment>
<feature type="topological domain" description="Cytoplasmic" evidence="7">
    <location>
        <begin position="28"/>
        <end position="268"/>
    </location>
</feature>
<keyword evidence="6 7" id="KW-0143">Chaperone</keyword>
<dbReference type="Pfam" id="PF05099">
    <property type="entry name" value="TerB"/>
    <property type="match status" value="1"/>
</dbReference>
<dbReference type="HAMAP" id="MF_01153">
    <property type="entry name" value="DjlA"/>
    <property type="match status" value="1"/>
</dbReference>
<gene>
    <name evidence="7 10" type="primary">djlA</name>
    <name evidence="10" type="ORF">I6N98_00040</name>
</gene>
<keyword evidence="11" id="KW-1185">Reference proteome</keyword>
<dbReference type="EMBL" id="CP066167">
    <property type="protein sequence ID" value="QQD18303.1"/>
    <property type="molecule type" value="Genomic_DNA"/>
</dbReference>
<organism evidence="10 11">
    <name type="scientific">Spongiibacter nanhainus</name>
    <dbReference type="NCBI Taxonomy" id="2794344"/>
    <lineage>
        <taxon>Bacteria</taxon>
        <taxon>Pseudomonadati</taxon>
        <taxon>Pseudomonadota</taxon>
        <taxon>Gammaproteobacteria</taxon>
        <taxon>Cellvibrionales</taxon>
        <taxon>Spongiibacteraceae</taxon>
        <taxon>Spongiibacter</taxon>
    </lineage>
</organism>
<dbReference type="Gene3D" id="1.10.287.110">
    <property type="entry name" value="DnaJ domain"/>
    <property type="match status" value="1"/>
</dbReference>
<keyword evidence="4 7" id="KW-1133">Transmembrane helix</keyword>
<dbReference type="GO" id="GO:0051087">
    <property type="term" value="F:protein-folding chaperone binding"/>
    <property type="evidence" value="ECO:0007669"/>
    <property type="project" value="InterPro"/>
</dbReference>
<evidence type="ECO:0000256" key="5">
    <source>
        <dbReference type="ARBA" id="ARBA00023136"/>
    </source>
</evidence>
<dbReference type="SMART" id="SM00271">
    <property type="entry name" value="DnaJ"/>
    <property type="match status" value="1"/>
</dbReference>
<evidence type="ECO:0000256" key="3">
    <source>
        <dbReference type="ARBA" id="ARBA00022692"/>
    </source>
</evidence>
<evidence type="ECO:0000259" key="9">
    <source>
        <dbReference type="PROSITE" id="PS50076"/>
    </source>
</evidence>
<feature type="topological domain" description="Periplasmic" evidence="7">
    <location>
        <begin position="1"/>
        <end position="3"/>
    </location>
</feature>
<evidence type="ECO:0000256" key="6">
    <source>
        <dbReference type="ARBA" id="ARBA00023186"/>
    </source>
</evidence>
<comment type="function">
    <text evidence="7">Regulatory DnaK co-chaperone. Direct interaction between DnaK and DjlA is needed for the induction of the wcaABCDE operon, involved in the synthesis of a colanic acid polysaccharide capsule, possibly through activation of the RcsB/RcsC phosphotransfer signaling pathway. The colanic acid capsule may help the bacterium survive conditions outside the host.</text>
</comment>